<dbReference type="Pfam" id="PF08818">
    <property type="entry name" value="DUF1801"/>
    <property type="match status" value="1"/>
</dbReference>
<reference evidence="2" key="1">
    <citation type="submission" date="2022-01" db="EMBL/GenBank/DDBJ databases">
        <authorList>
            <person name="Criscuolo A."/>
        </authorList>
    </citation>
    <scope>NUCLEOTIDE SEQUENCE</scope>
    <source>
        <strain evidence="2">CIP111893</strain>
    </source>
</reference>
<evidence type="ECO:0000313" key="3">
    <source>
        <dbReference type="Proteomes" id="UP000838686"/>
    </source>
</evidence>
<feature type="domain" description="YdhG-like" evidence="1">
    <location>
        <begin position="22"/>
        <end position="111"/>
    </location>
</feature>
<dbReference type="Gene3D" id="3.90.1150.200">
    <property type="match status" value="1"/>
</dbReference>
<dbReference type="Proteomes" id="UP000838686">
    <property type="component" value="Unassembled WGS sequence"/>
</dbReference>
<protein>
    <recommendedName>
        <fullName evidence="1">YdhG-like domain-containing protein</fullName>
    </recommendedName>
</protein>
<gene>
    <name evidence="2" type="ORF">PAECIP111893_00645</name>
</gene>
<evidence type="ECO:0000313" key="2">
    <source>
        <dbReference type="EMBL" id="CAH1195231.1"/>
    </source>
</evidence>
<evidence type="ECO:0000259" key="1">
    <source>
        <dbReference type="Pfam" id="PF08818"/>
    </source>
</evidence>
<organism evidence="2 3">
    <name type="scientific">Paenibacillus plantiphilus</name>
    <dbReference type="NCBI Taxonomy" id="2905650"/>
    <lineage>
        <taxon>Bacteria</taxon>
        <taxon>Bacillati</taxon>
        <taxon>Bacillota</taxon>
        <taxon>Bacilli</taxon>
        <taxon>Bacillales</taxon>
        <taxon>Paenibacillaceae</taxon>
        <taxon>Paenibacillus</taxon>
    </lineage>
</organism>
<comment type="caution">
    <text evidence="2">The sequence shown here is derived from an EMBL/GenBank/DDBJ whole genome shotgun (WGS) entry which is preliminary data.</text>
</comment>
<keyword evidence="3" id="KW-1185">Reference proteome</keyword>
<name>A0ABN8FZN6_9BACL</name>
<proteinExistence type="predicted"/>
<sequence length="115" mass="12981">MLRMNPEVSTFIENLASPWQIELCGQLRQMVHETIPGVEEKIQYKKPHFLKNGQFAAVISPSKDAIAFMIMNTAGMTFPKGFEGPAERKWIKLREGDQPDLAQLSGYLKQASESL</sequence>
<dbReference type="EMBL" id="CAKMMF010000003">
    <property type="protein sequence ID" value="CAH1195231.1"/>
    <property type="molecule type" value="Genomic_DNA"/>
</dbReference>
<dbReference type="InterPro" id="IPR014922">
    <property type="entry name" value="YdhG-like"/>
</dbReference>
<accession>A0ABN8FZN6</accession>
<dbReference type="SUPFAM" id="SSF159888">
    <property type="entry name" value="YdhG-like"/>
    <property type="match status" value="1"/>
</dbReference>